<dbReference type="EMBL" id="QUAL01000177">
    <property type="protein sequence ID" value="RIQ20185.1"/>
    <property type="molecule type" value="Genomic_DNA"/>
</dbReference>
<evidence type="ECO:0000313" key="2">
    <source>
        <dbReference type="Proteomes" id="UP000284057"/>
    </source>
</evidence>
<gene>
    <name evidence="1" type="ORF">DY240_18970</name>
</gene>
<accession>A0A418KMR2</accession>
<proteinExistence type="predicted"/>
<evidence type="ECO:0000313" key="1">
    <source>
        <dbReference type="EMBL" id="RIQ20185.1"/>
    </source>
</evidence>
<sequence>MAESGGRLRRLGLGASRQHLPLAGSAAGAVVLAVLVAGGFDPLEKPAADVAPLVVGEAVDLGPFTVTVERMRVVDELPGVSEGDDDTRVLALVATVTATGTTTEYGAMLSESVALDGVPGVPAEVLPGDTADPDEPVPAGDVYVMADGTRLDAVQPGLEYEVAMVWEQDARAAVPSEARLVLVGRTLRQSSIDRSQEWLDPLPVVAGDIDVTAPSAEPSEPAEEDS</sequence>
<protein>
    <submittedName>
        <fullName evidence="1">Uncharacterized protein</fullName>
    </submittedName>
</protein>
<keyword evidence="2" id="KW-1185">Reference proteome</keyword>
<reference evidence="1 2" key="1">
    <citation type="submission" date="2018-09" db="EMBL/GenBank/DDBJ databases">
        <title>Isolation, diversity and antifungal activity of actinobacteria from wheat.</title>
        <authorList>
            <person name="Han C."/>
        </authorList>
    </citation>
    <scope>NUCLEOTIDE SEQUENCE [LARGE SCALE GENOMIC DNA]</scope>
    <source>
        <strain evidence="1 2">NEAU-YY265</strain>
    </source>
</reference>
<comment type="caution">
    <text evidence="1">The sequence shown here is derived from an EMBL/GenBank/DDBJ whole genome shotgun (WGS) entry which is preliminary data.</text>
</comment>
<name>A0A418KMR2_9ACTN</name>
<dbReference type="AlphaFoldDB" id="A0A418KMR2"/>
<dbReference type="Proteomes" id="UP000284057">
    <property type="component" value="Unassembled WGS sequence"/>
</dbReference>
<organism evidence="1 2">
    <name type="scientific">Jiangella rhizosphaerae</name>
    <dbReference type="NCBI Taxonomy" id="2293569"/>
    <lineage>
        <taxon>Bacteria</taxon>
        <taxon>Bacillati</taxon>
        <taxon>Actinomycetota</taxon>
        <taxon>Actinomycetes</taxon>
        <taxon>Jiangellales</taxon>
        <taxon>Jiangellaceae</taxon>
        <taxon>Jiangella</taxon>
    </lineage>
</organism>